<keyword evidence="8 11" id="KW-0862">Zinc</keyword>
<keyword evidence="7 11" id="KW-0833">Ubl conjugation pathway</keyword>
<comment type="caution">
    <text evidence="13">The sequence shown here is derived from an EMBL/GenBank/DDBJ whole genome shotgun (WGS) entry which is preliminary data.</text>
</comment>
<dbReference type="InterPro" id="IPR013083">
    <property type="entry name" value="Znf_RING/FYVE/PHD"/>
</dbReference>
<dbReference type="UniPathway" id="UPA00143"/>
<dbReference type="InterPro" id="IPR045103">
    <property type="entry name" value="RNF5/RNF185-like"/>
</dbReference>
<keyword evidence="4 11" id="KW-0808">Transferase</keyword>
<dbReference type="GO" id="GO:0005789">
    <property type="term" value="C:endoplasmic reticulum membrane"/>
    <property type="evidence" value="ECO:0007669"/>
    <property type="project" value="UniProtKB-SubCell"/>
</dbReference>
<keyword evidence="14" id="KW-1185">Reference proteome</keyword>
<dbReference type="Pfam" id="PF00097">
    <property type="entry name" value="zf-C3HC4"/>
    <property type="match status" value="1"/>
</dbReference>
<protein>
    <recommendedName>
        <fullName evidence="11">E3 ubiquitin-protein ligase RMA</fullName>
        <ecNumber evidence="11">2.3.2.27</ecNumber>
    </recommendedName>
    <alternativeName>
        <fullName evidence="11">Protein RING membrane-anchor</fullName>
    </alternativeName>
    <alternativeName>
        <fullName evidence="11">RING-type E3 ubiquitin transferase RMA</fullName>
    </alternativeName>
</protein>
<evidence type="ECO:0000256" key="9">
    <source>
        <dbReference type="ARBA" id="ARBA00023136"/>
    </source>
</evidence>
<gene>
    <name evidence="13" type="ORF">Lalb_Chr14g0366871</name>
</gene>
<evidence type="ECO:0000256" key="2">
    <source>
        <dbReference type="ARBA" id="ARBA00004308"/>
    </source>
</evidence>
<dbReference type="GO" id="GO:0008270">
    <property type="term" value="F:zinc ion binding"/>
    <property type="evidence" value="ECO:0007669"/>
    <property type="project" value="UniProtKB-KW"/>
</dbReference>
<evidence type="ECO:0000256" key="10">
    <source>
        <dbReference type="PROSITE-ProRule" id="PRU00175"/>
    </source>
</evidence>
<dbReference type="AlphaFoldDB" id="A0A6A4PBW2"/>
<dbReference type="PROSITE" id="PS50089">
    <property type="entry name" value="ZF_RING_2"/>
    <property type="match status" value="1"/>
</dbReference>
<dbReference type="SMART" id="SM00184">
    <property type="entry name" value="RING"/>
    <property type="match status" value="1"/>
</dbReference>
<dbReference type="Gene3D" id="3.30.40.10">
    <property type="entry name" value="Zinc/RING finger domain, C3HC4 (zinc finger)"/>
    <property type="match status" value="1"/>
</dbReference>
<accession>A0A6A4PBW2</accession>
<keyword evidence="9" id="KW-0472">Membrane</keyword>
<evidence type="ECO:0000256" key="3">
    <source>
        <dbReference type="ARBA" id="ARBA00004906"/>
    </source>
</evidence>
<evidence type="ECO:0000256" key="7">
    <source>
        <dbReference type="ARBA" id="ARBA00022786"/>
    </source>
</evidence>
<evidence type="ECO:0000256" key="8">
    <source>
        <dbReference type="ARBA" id="ARBA00022833"/>
    </source>
</evidence>
<comment type="domain">
    <text evidence="11">The RING-type zinc finger domain is responsible for E3 ligase activity.</text>
</comment>
<dbReference type="EC" id="2.3.2.27" evidence="11"/>
<feature type="domain" description="RING-type" evidence="12">
    <location>
        <begin position="44"/>
        <end position="93"/>
    </location>
</feature>
<dbReference type="CDD" id="cd16745">
    <property type="entry name" value="RING-HC_AtRMA-like"/>
    <property type="match status" value="1"/>
</dbReference>
<dbReference type="GO" id="GO:0016567">
    <property type="term" value="P:protein ubiquitination"/>
    <property type="evidence" value="ECO:0007669"/>
    <property type="project" value="UniProtKB-UniPathway"/>
</dbReference>
<evidence type="ECO:0000256" key="4">
    <source>
        <dbReference type="ARBA" id="ARBA00022679"/>
    </source>
</evidence>
<keyword evidence="11" id="KW-0256">Endoplasmic reticulum</keyword>
<evidence type="ECO:0000313" key="14">
    <source>
        <dbReference type="Proteomes" id="UP000447434"/>
    </source>
</evidence>
<dbReference type="PANTHER" id="PTHR12313">
    <property type="entry name" value="E3 UBIQUITIN-PROTEIN LIGASE RNF5-RELATED"/>
    <property type="match status" value="1"/>
</dbReference>
<name>A0A6A4PBW2_LUPAL</name>
<comment type="catalytic activity">
    <reaction evidence="1 11">
        <text>S-ubiquitinyl-[E2 ubiquitin-conjugating enzyme]-L-cysteine + [acceptor protein]-L-lysine = [E2 ubiquitin-conjugating enzyme]-L-cysteine + N(6)-ubiquitinyl-[acceptor protein]-L-lysine.</text>
        <dbReference type="EC" id="2.3.2.27"/>
    </reaction>
</comment>
<dbReference type="InterPro" id="IPR001841">
    <property type="entry name" value="Znf_RING"/>
</dbReference>
<dbReference type="GO" id="GO:0061630">
    <property type="term" value="F:ubiquitin protein ligase activity"/>
    <property type="evidence" value="ECO:0007669"/>
    <property type="project" value="UniProtKB-UniRule"/>
</dbReference>
<evidence type="ECO:0000313" key="13">
    <source>
        <dbReference type="EMBL" id="KAE9599862.1"/>
    </source>
</evidence>
<comment type="function">
    <text evidence="11">E3 ubiquitin-protein ligase.</text>
</comment>
<keyword evidence="6 10" id="KW-0863">Zinc-finger</keyword>
<dbReference type="PROSITE" id="PS00518">
    <property type="entry name" value="ZF_RING_1"/>
    <property type="match status" value="1"/>
</dbReference>
<evidence type="ECO:0000256" key="1">
    <source>
        <dbReference type="ARBA" id="ARBA00000900"/>
    </source>
</evidence>
<keyword evidence="5 11" id="KW-0479">Metal-binding</keyword>
<dbReference type="OrthoDB" id="6270329at2759"/>
<evidence type="ECO:0000256" key="11">
    <source>
        <dbReference type="RuleBase" id="RU369090"/>
    </source>
</evidence>
<dbReference type="SUPFAM" id="SSF57850">
    <property type="entry name" value="RING/U-box"/>
    <property type="match status" value="1"/>
</dbReference>
<evidence type="ECO:0000256" key="5">
    <source>
        <dbReference type="ARBA" id="ARBA00022723"/>
    </source>
</evidence>
<organism evidence="13 14">
    <name type="scientific">Lupinus albus</name>
    <name type="common">White lupine</name>
    <name type="synonym">Lupinus termis</name>
    <dbReference type="NCBI Taxonomy" id="3870"/>
    <lineage>
        <taxon>Eukaryota</taxon>
        <taxon>Viridiplantae</taxon>
        <taxon>Streptophyta</taxon>
        <taxon>Embryophyta</taxon>
        <taxon>Tracheophyta</taxon>
        <taxon>Spermatophyta</taxon>
        <taxon>Magnoliopsida</taxon>
        <taxon>eudicotyledons</taxon>
        <taxon>Gunneridae</taxon>
        <taxon>Pentapetalae</taxon>
        <taxon>rosids</taxon>
        <taxon>fabids</taxon>
        <taxon>Fabales</taxon>
        <taxon>Fabaceae</taxon>
        <taxon>Papilionoideae</taxon>
        <taxon>50 kb inversion clade</taxon>
        <taxon>genistoids sensu lato</taxon>
        <taxon>core genistoids</taxon>
        <taxon>Genisteae</taxon>
        <taxon>Lupinus</taxon>
    </lineage>
</organism>
<dbReference type="InterPro" id="IPR018957">
    <property type="entry name" value="Znf_C3HC4_RING-type"/>
</dbReference>
<dbReference type="GO" id="GO:0006511">
    <property type="term" value="P:ubiquitin-dependent protein catabolic process"/>
    <property type="evidence" value="ECO:0007669"/>
    <property type="project" value="UniProtKB-UniRule"/>
</dbReference>
<sequence>MNSDQYFEEAMPEMDYIKDKSSPELWESANDTNADSDRNGGFDCNICLESVQDPVVTLCGHLYCWPCIYKWLNFDSFPSEYEEPQKTECPVCKSEISESSLVPLYGRSQTTLPSSRKTRQEGIIIPRRPHGPSWLAGTSRSSNTASFSQPTSPVYLRHYRNHPQQFNSFPGSYTSPMINTGGSLTNTFNTTYGVFGEMLYSRVFGHQVSNTYPNSYNLSLDSNPRIRMQLIELDKSLNRVCFFLLCCIILCLLLF</sequence>
<dbReference type="Proteomes" id="UP000447434">
    <property type="component" value="Chromosome 14"/>
</dbReference>
<dbReference type="EMBL" id="WOCE01000014">
    <property type="protein sequence ID" value="KAE9599862.1"/>
    <property type="molecule type" value="Genomic_DNA"/>
</dbReference>
<keyword evidence="13" id="KW-0012">Acyltransferase</keyword>
<evidence type="ECO:0000259" key="12">
    <source>
        <dbReference type="PROSITE" id="PS50089"/>
    </source>
</evidence>
<reference evidence="14" key="1">
    <citation type="journal article" date="2020" name="Nat. Commun.">
        <title>Genome sequence of the cluster root forming white lupin.</title>
        <authorList>
            <person name="Hufnagel B."/>
            <person name="Marques A."/>
            <person name="Soriano A."/>
            <person name="Marques L."/>
            <person name="Divol F."/>
            <person name="Doumas P."/>
            <person name="Sallet E."/>
            <person name="Mancinotti D."/>
            <person name="Carrere S."/>
            <person name="Marande W."/>
            <person name="Arribat S."/>
            <person name="Keller J."/>
            <person name="Huneau C."/>
            <person name="Blein T."/>
            <person name="Aime D."/>
            <person name="Laguerre M."/>
            <person name="Taylor J."/>
            <person name="Schubert V."/>
            <person name="Nelson M."/>
            <person name="Geu-Flores F."/>
            <person name="Crespi M."/>
            <person name="Gallardo-Guerrero K."/>
            <person name="Delaux P.-M."/>
            <person name="Salse J."/>
            <person name="Berges H."/>
            <person name="Guyot R."/>
            <person name="Gouzy J."/>
            <person name="Peret B."/>
        </authorList>
    </citation>
    <scope>NUCLEOTIDE SEQUENCE [LARGE SCALE GENOMIC DNA]</scope>
    <source>
        <strain evidence="14">cv. Amiga</strain>
    </source>
</reference>
<comment type="subcellular location">
    <subcellularLocation>
        <location evidence="2">Endomembrane system</location>
    </subcellularLocation>
    <subcellularLocation>
        <location evidence="11">Endoplasmic reticulum membrane</location>
        <topology evidence="11">Single-pass type IV membrane protein</topology>
    </subcellularLocation>
</comment>
<comment type="pathway">
    <text evidence="3 11">Protein modification; protein ubiquitination.</text>
</comment>
<dbReference type="InterPro" id="IPR017907">
    <property type="entry name" value="Znf_RING_CS"/>
</dbReference>
<proteinExistence type="predicted"/>
<evidence type="ECO:0000256" key="6">
    <source>
        <dbReference type="ARBA" id="ARBA00022771"/>
    </source>
</evidence>